<dbReference type="HOGENOM" id="CLU_039613_16_2_4"/>
<dbReference type="PROSITE" id="PS50931">
    <property type="entry name" value="HTH_LYSR"/>
    <property type="match status" value="1"/>
</dbReference>
<accession>A0A0H2Y085</accession>
<dbReference type="InterPro" id="IPR005119">
    <property type="entry name" value="LysR_subst-bd"/>
</dbReference>
<evidence type="ECO:0000313" key="6">
    <source>
        <dbReference type="EMBL" id="ABF80347.1"/>
    </source>
</evidence>
<proteinExistence type="inferred from homology"/>
<dbReference type="Pfam" id="PF03466">
    <property type="entry name" value="LysR_substrate"/>
    <property type="match status" value="1"/>
</dbReference>
<evidence type="ECO:0000259" key="5">
    <source>
        <dbReference type="PROSITE" id="PS50931"/>
    </source>
</evidence>
<keyword evidence="3" id="KW-0238">DNA-binding</keyword>
<dbReference type="PANTHER" id="PTHR30537:SF5">
    <property type="entry name" value="HTH-TYPE TRANSCRIPTIONAL ACTIVATOR TTDR-RELATED"/>
    <property type="match status" value="1"/>
</dbReference>
<dbReference type="InterPro" id="IPR000847">
    <property type="entry name" value="LysR_HTH_N"/>
</dbReference>
<dbReference type="CDD" id="cd08477">
    <property type="entry name" value="PBP2_CrgA_like_8"/>
    <property type="match status" value="1"/>
</dbReference>
<dbReference type="GO" id="GO:0043565">
    <property type="term" value="F:sequence-specific DNA binding"/>
    <property type="evidence" value="ECO:0007669"/>
    <property type="project" value="TreeGrafter"/>
</dbReference>
<dbReference type="FunFam" id="3.40.190.290:FF:000001">
    <property type="entry name" value="Transcriptional regulator, LysR family"/>
    <property type="match status" value="1"/>
</dbReference>
<dbReference type="InterPro" id="IPR036388">
    <property type="entry name" value="WH-like_DNA-bd_sf"/>
</dbReference>
<reference evidence="6" key="1">
    <citation type="submission" date="2006-05" db="EMBL/GenBank/DDBJ databases">
        <title>Complete sequence of chromosome 2 of Burkholderia cenocepacia AU 1054.</title>
        <authorList>
            <consortium name="US DOE Joint Genome Institute"/>
            <person name="Copeland A."/>
            <person name="Lucas S."/>
            <person name="Lapidus A."/>
            <person name="Barry K."/>
            <person name="Detter J.C."/>
            <person name="Glavina del Rio T."/>
            <person name="Hammon N."/>
            <person name="Israni S."/>
            <person name="Dalin E."/>
            <person name="Tice H."/>
            <person name="Pitluck S."/>
            <person name="Chain P."/>
            <person name="Malfatti S."/>
            <person name="Shin M."/>
            <person name="Vergez L."/>
            <person name="Schmutz J."/>
            <person name="Larimer F."/>
            <person name="Land M."/>
            <person name="Hauser L."/>
            <person name="Kyrpides N."/>
            <person name="Lykidis A."/>
            <person name="LiPuma J.J."/>
            <person name="Konstantinidis K."/>
            <person name="Tiedje J.M."/>
            <person name="Richardson P."/>
        </authorList>
    </citation>
    <scope>NUCLEOTIDE SEQUENCE [LARGE SCALE GENOMIC DNA]</scope>
    <source>
        <strain evidence="6">AU 1054</strain>
    </source>
</reference>
<dbReference type="SUPFAM" id="SSF53850">
    <property type="entry name" value="Periplasmic binding protein-like II"/>
    <property type="match status" value="1"/>
</dbReference>
<dbReference type="InterPro" id="IPR036390">
    <property type="entry name" value="WH_DNA-bd_sf"/>
</dbReference>
<keyword evidence="4" id="KW-0804">Transcription</keyword>
<dbReference type="AlphaFoldDB" id="A0A0H2Y085"/>
<dbReference type="Gene3D" id="3.40.190.290">
    <property type="match status" value="1"/>
</dbReference>
<protein>
    <submittedName>
        <fullName evidence="6">Transcriptional regulator, LysR family</fullName>
    </submittedName>
</protein>
<dbReference type="SUPFAM" id="SSF46785">
    <property type="entry name" value="Winged helix' DNA-binding domain"/>
    <property type="match status" value="1"/>
</dbReference>
<keyword evidence="2" id="KW-0805">Transcription regulation</keyword>
<dbReference type="Pfam" id="PF00126">
    <property type="entry name" value="HTH_1"/>
    <property type="match status" value="1"/>
</dbReference>
<organism evidence="6">
    <name type="scientific">Burkholderia orbicola (strain AU 1054)</name>
    <dbReference type="NCBI Taxonomy" id="331271"/>
    <lineage>
        <taxon>Bacteria</taxon>
        <taxon>Pseudomonadati</taxon>
        <taxon>Pseudomonadota</taxon>
        <taxon>Betaproteobacteria</taxon>
        <taxon>Burkholderiales</taxon>
        <taxon>Burkholderiaceae</taxon>
        <taxon>Burkholderia</taxon>
        <taxon>Burkholderia cepacia complex</taxon>
        <taxon>Burkholderia orbicola</taxon>
    </lineage>
</organism>
<sequence>MDRLRAMETFVAVVEGGNFTEAARRLEISAVMVGKYVRELEERLAARLLERTTRRQNLTDAGRVFYEDAKRALEHMRIAETSVERLRASPSGTLRISAPITFGACVIAPLAATFRQRYPLVRVELELSNRNVDLIDEGFDLAIRIGELGDADLVARPLTRYRMVICASPGYLAQYGRPQTPQDLSAHHCLFHTVWSSRNGWKLGDDDSTHFSAESGFTCNDGNGLRMAAIAGAGLLLQPEVLVSHDLASGALVQVLQGYEPKPHPVHIVYRQDRRPLPKLTRFVAHLLEHVTERDAS</sequence>
<evidence type="ECO:0000256" key="1">
    <source>
        <dbReference type="ARBA" id="ARBA00009437"/>
    </source>
</evidence>
<dbReference type="EMBL" id="CP000379">
    <property type="protein sequence ID" value="ABF80347.1"/>
    <property type="molecule type" value="Genomic_DNA"/>
</dbReference>
<dbReference type="GO" id="GO:0003700">
    <property type="term" value="F:DNA-binding transcription factor activity"/>
    <property type="evidence" value="ECO:0007669"/>
    <property type="project" value="InterPro"/>
</dbReference>
<dbReference type="InterPro" id="IPR058163">
    <property type="entry name" value="LysR-type_TF_proteobact-type"/>
</dbReference>
<gene>
    <name evidence="6" type="ordered locus">Bcen_5474</name>
</gene>
<dbReference type="PANTHER" id="PTHR30537">
    <property type="entry name" value="HTH-TYPE TRANSCRIPTIONAL REGULATOR"/>
    <property type="match status" value="1"/>
</dbReference>
<dbReference type="FunFam" id="1.10.10.10:FF:000001">
    <property type="entry name" value="LysR family transcriptional regulator"/>
    <property type="match status" value="1"/>
</dbReference>
<dbReference type="Gene3D" id="1.10.10.10">
    <property type="entry name" value="Winged helix-like DNA-binding domain superfamily/Winged helix DNA-binding domain"/>
    <property type="match status" value="1"/>
</dbReference>
<feature type="domain" description="HTH lysR-type" evidence="5">
    <location>
        <begin position="1"/>
        <end position="59"/>
    </location>
</feature>
<evidence type="ECO:0000256" key="3">
    <source>
        <dbReference type="ARBA" id="ARBA00023125"/>
    </source>
</evidence>
<evidence type="ECO:0000256" key="4">
    <source>
        <dbReference type="ARBA" id="ARBA00023163"/>
    </source>
</evidence>
<dbReference type="GO" id="GO:0006351">
    <property type="term" value="P:DNA-templated transcription"/>
    <property type="evidence" value="ECO:0007669"/>
    <property type="project" value="TreeGrafter"/>
</dbReference>
<evidence type="ECO:0000256" key="2">
    <source>
        <dbReference type="ARBA" id="ARBA00023015"/>
    </source>
</evidence>
<comment type="similarity">
    <text evidence="1">Belongs to the LysR transcriptional regulatory family.</text>
</comment>
<name>A0A0H2Y085_BURO1</name>